<sequence>MCPESSREDPNHPNKTREESDACPEISEENPQPSELNVTRKESKSLETETGPRVKEPSVVTHITCTEEDSFDFFKKPSLQDLDVFFGRHPFQPDDSSSKQKLPFEQSIYFSHLDGRKKKTGPVDNYRTGRICGKQALPFRGRAESVFRLDDPTANHGNFLVLLILVKMPSEIPPTALNRICELLPNVDKGRLVEELLSFARLWPNISKGPFKIDENNADMLDSHSEWVNENENERTSETEDETKNDQMGNEKFCKENKRCNARISCAIIVIYEYNMYAISFSELYKVYRFLLTIPMTQVSCERAFSQLKIIKTRLRSVMGQDNLEAFMLMVVERDILLRISDEQIIEKLCEKSTELRRLLST</sequence>
<name>A0A9P0FAZ5_BEMTA</name>
<feature type="region of interest" description="Disordered" evidence="1">
    <location>
        <begin position="1"/>
        <end position="57"/>
    </location>
</feature>
<evidence type="ECO:0000313" key="3">
    <source>
        <dbReference type="EMBL" id="CAH0396064.1"/>
    </source>
</evidence>
<evidence type="ECO:0000313" key="4">
    <source>
        <dbReference type="Proteomes" id="UP001152759"/>
    </source>
</evidence>
<proteinExistence type="predicted"/>
<dbReference type="PANTHER" id="PTHR45749:SF37">
    <property type="entry name" value="OS05G0311600 PROTEIN"/>
    <property type="match status" value="1"/>
</dbReference>
<dbReference type="SUPFAM" id="SSF53098">
    <property type="entry name" value="Ribonuclease H-like"/>
    <property type="match status" value="1"/>
</dbReference>
<protein>
    <recommendedName>
        <fullName evidence="2">HAT C-terminal dimerisation domain-containing protein</fullName>
    </recommendedName>
</protein>
<dbReference type="AlphaFoldDB" id="A0A9P0FAZ5"/>
<feature type="domain" description="HAT C-terminal dimerisation" evidence="2">
    <location>
        <begin position="280"/>
        <end position="329"/>
    </location>
</feature>
<keyword evidence="4" id="KW-1185">Reference proteome</keyword>
<feature type="compositionally biased region" description="Basic and acidic residues" evidence="1">
    <location>
        <begin position="227"/>
        <end position="245"/>
    </location>
</feature>
<evidence type="ECO:0000259" key="2">
    <source>
        <dbReference type="Pfam" id="PF05699"/>
    </source>
</evidence>
<feature type="compositionally biased region" description="Basic and acidic residues" evidence="1">
    <location>
        <begin position="1"/>
        <end position="20"/>
    </location>
</feature>
<accession>A0A9P0FAZ5</accession>
<dbReference type="Proteomes" id="UP001152759">
    <property type="component" value="Chromosome 9"/>
</dbReference>
<dbReference type="EMBL" id="OU963870">
    <property type="protein sequence ID" value="CAH0396064.1"/>
    <property type="molecule type" value="Genomic_DNA"/>
</dbReference>
<dbReference type="GO" id="GO:0046983">
    <property type="term" value="F:protein dimerization activity"/>
    <property type="evidence" value="ECO:0007669"/>
    <property type="project" value="InterPro"/>
</dbReference>
<organism evidence="3 4">
    <name type="scientific">Bemisia tabaci</name>
    <name type="common">Sweetpotato whitefly</name>
    <name type="synonym">Aleurodes tabaci</name>
    <dbReference type="NCBI Taxonomy" id="7038"/>
    <lineage>
        <taxon>Eukaryota</taxon>
        <taxon>Metazoa</taxon>
        <taxon>Ecdysozoa</taxon>
        <taxon>Arthropoda</taxon>
        <taxon>Hexapoda</taxon>
        <taxon>Insecta</taxon>
        <taxon>Pterygota</taxon>
        <taxon>Neoptera</taxon>
        <taxon>Paraneoptera</taxon>
        <taxon>Hemiptera</taxon>
        <taxon>Sternorrhyncha</taxon>
        <taxon>Aleyrodoidea</taxon>
        <taxon>Aleyrodidae</taxon>
        <taxon>Aleyrodinae</taxon>
        <taxon>Bemisia</taxon>
    </lineage>
</organism>
<dbReference type="PANTHER" id="PTHR45749">
    <property type="match status" value="1"/>
</dbReference>
<dbReference type="InterPro" id="IPR012337">
    <property type="entry name" value="RNaseH-like_sf"/>
</dbReference>
<dbReference type="Pfam" id="PF05699">
    <property type="entry name" value="Dimer_Tnp_hAT"/>
    <property type="match status" value="1"/>
</dbReference>
<evidence type="ECO:0000256" key="1">
    <source>
        <dbReference type="SAM" id="MobiDB-lite"/>
    </source>
</evidence>
<feature type="region of interest" description="Disordered" evidence="1">
    <location>
        <begin position="227"/>
        <end position="247"/>
    </location>
</feature>
<gene>
    <name evidence="3" type="ORF">BEMITA_LOCUS14171</name>
</gene>
<dbReference type="InterPro" id="IPR008906">
    <property type="entry name" value="HATC_C_dom"/>
</dbReference>
<feature type="compositionally biased region" description="Basic and acidic residues" evidence="1">
    <location>
        <begin position="38"/>
        <end position="56"/>
    </location>
</feature>
<reference evidence="3" key="1">
    <citation type="submission" date="2021-12" db="EMBL/GenBank/DDBJ databases">
        <authorList>
            <person name="King R."/>
        </authorList>
    </citation>
    <scope>NUCLEOTIDE SEQUENCE</scope>
</reference>